<protein>
    <submittedName>
        <fullName evidence="1">Uncharacterized protein</fullName>
    </submittedName>
</protein>
<evidence type="ECO:0000313" key="1">
    <source>
        <dbReference type="EMBL" id="CAK9237040.1"/>
    </source>
</evidence>
<accession>A0ABP0V3Q2</accession>
<dbReference type="EMBL" id="OZ019901">
    <property type="protein sequence ID" value="CAK9237040.1"/>
    <property type="molecule type" value="Genomic_DNA"/>
</dbReference>
<reference evidence="1" key="1">
    <citation type="submission" date="2024-02" db="EMBL/GenBank/DDBJ databases">
        <authorList>
            <consortium name="ELIXIR-Norway"/>
            <consortium name="Elixir Norway"/>
        </authorList>
    </citation>
    <scope>NUCLEOTIDE SEQUENCE</scope>
</reference>
<proteinExistence type="predicted"/>
<name>A0ABP0V3Q2_9BRYO</name>
<organism evidence="1 2">
    <name type="scientific">Sphagnum troendelagicum</name>
    <dbReference type="NCBI Taxonomy" id="128251"/>
    <lineage>
        <taxon>Eukaryota</taxon>
        <taxon>Viridiplantae</taxon>
        <taxon>Streptophyta</taxon>
        <taxon>Embryophyta</taxon>
        <taxon>Bryophyta</taxon>
        <taxon>Sphagnophytina</taxon>
        <taxon>Sphagnopsida</taxon>
        <taxon>Sphagnales</taxon>
        <taxon>Sphagnaceae</taxon>
        <taxon>Sphagnum</taxon>
    </lineage>
</organism>
<evidence type="ECO:0000313" key="2">
    <source>
        <dbReference type="Proteomes" id="UP001497512"/>
    </source>
</evidence>
<dbReference type="Proteomes" id="UP001497512">
    <property type="component" value="Chromosome 9"/>
</dbReference>
<keyword evidence="2" id="KW-1185">Reference proteome</keyword>
<sequence>MSWCRISTVGFQVAAHCKRRCDVLGMMVAPQFQLPTKIRPPSHCGVLTICYSHMPCALGNRTLKGQPTTLDSGVPIEAKTGSSQLSARDNSDISKLILNCPTAPRRADL</sequence>
<gene>
    <name evidence="1" type="ORF">CSSPTR1EN2_LOCUS23440</name>
</gene>